<dbReference type="Proteomes" id="UP000001861">
    <property type="component" value="Unassembled WGS sequence"/>
</dbReference>
<feature type="region of interest" description="Disordered" evidence="7">
    <location>
        <begin position="1"/>
        <end position="64"/>
    </location>
</feature>
<dbReference type="PANTHER" id="PTHR11477">
    <property type="entry name" value="TRANSCRIPTION FACTOR S-II ZINC FINGER DOMAIN-CONTAINING PROTEIN"/>
    <property type="match status" value="1"/>
</dbReference>
<feature type="region of interest" description="Disordered" evidence="7">
    <location>
        <begin position="413"/>
        <end position="673"/>
    </location>
</feature>
<evidence type="ECO:0000256" key="1">
    <source>
        <dbReference type="ARBA" id="ARBA00002311"/>
    </source>
</evidence>
<dbReference type="InterPro" id="IPR013083">
    <property type="entry name" value="Znf_RING/FYVE/PHD"/>
</dbReference>
<dbReference type="OrthoDB" id="436852at2759"/>
<dbReference type="AlphaFoldDB" id="A8N8X8"/>
<dbReference type="OMA" id="AWISCET"/>
<dbReference type="eggNOG" id="KOG1634">
    <property type="taxonomic scope" value="Eukaryota"/>
</dbReference>
<sequence length="1103" mass="120871">MATRSKAKAAASATGKKAAQQSSKRAKTETSSSARASEERSVNGRRKPSKTAPAKRAKPKPDASVKEEYCTCSKGDDGSPMVVCGQCKIWYHFVCVDLAEKDAEDICFYVCPTCTTSTGLRTTRSWEGRVAFDDPNEAAISKGPVAPSKRKTSKPPVAKKPMSDESDNEVSSEDDFVMEEEEKKPQVAQAKRRRTAVASDTDTDTSDSDAHIKRKRRLRRVSASPAPNTMKRKASVSQAPTPVKRSKSTPPQEDPTRKYCLGKLQELFRDIFFRYPHIQTPEGTLVAKAVDEMTEEEKDALTQEANQFAHDLEMCIFEIYAEPDKNGNPNAGMKYKDRFRTLQFNLSKHDRVVIHQRITSRNIAPKELSQMSSTDLANEETKQLIKVAEKEALEHSILPQITAPRAKITHKGIEDIEVDDDDPSTSTLDYEQDQKERERVAEERRERERMARLRGVQRQRTASMSVPPESPTVLQTPTSDSWGAPPPVPAHAQSPVQESGGQSALPPLALAGSEIRYTPEPELNLSDLINIDEEATPSSEAVPTPPTTSTQGDQATRVDPFSRPIITVPSSSSDPPTDESPSVTAVPPEKPGFNLSTLWTTNATDKEKDADMDDNDDGEPMAISPPPLSPPALHDDDDKDILAEGGDNMDGPEPDFDALFQEQPPEPPRPQVPVSVEQIPQVWTGKLSMPLDSSIPQDTPMVARQVAGTTIEPESLLWKTLFPSDHLGIGGRVPIANSSDYLTQMRLNPTKELYAVAFAPASEQDEASFQALSDFLVAKGRHGLIFPWGQRPKEHHPGKELYIIPLKASEPIPEYMELLDNLKIPKERKRNYLIGIWVLNKGKLAPPPPPPPVAAPVSMTLSVAHQPTPPTVPAAPVNVTATPPHIPPIASPAIPLGSSTPLGVPPTPVNPILPINGPLPPGVDPVALAAEVASLTPEQLQLLRSLAGSAIPVPSQPPQQAPAAVPVPPAFPPYPPPPAVPTMPPDHLRHTWQGSASPYTPPQYQGYGDHGAANHASQPHRPPPPPHNYPNDRYDAHGHHQGHGDREHHRGGWRGKNKSRGHWDRNQGHRDQQHRDNYRPVDSGWPRKQHGAGEQSYGHGRQW</sequence>
<feature type="region of interest" description="Disordered" evidence="7">
    <location>
        <begin position="976"/>
        <end position="1103"/>
    </location>
</feature>
<dbReference type="InterPro" id="IPR011011">
    <property type="entry name" value="Znf_FYVE_PHD"/>
</dbReference>
<feature type="compositionally biased region" description="Basic residues" evidence="7">
    <location>
        <begin position="1051"/>
        <end position="1060"/>
    </location>
</feature>
<evidence type="ECO:0000259" key="8">
    <source>
        <dbReference type="PROSITE" id="PS51321"/>
    </source>
</evidence>
<feature type="compositionally biased region" description="Basic residues" evidence="7">
    <location>
        <begin position="43"/>
        <end position="58"/>
    </location>
</feature>
<keyword evidence="6" id="KW-0862">Zinc</keyword>
<name>A8N8X8_COPC7</name>
<dbReference type="GO" id="GO:0006362">
    <property type="term" value="P:transcription elongation by RNA polymerase I"/>
    <property type="evidence" value="ECO:0007669"/>
    <property type="project" value="TreeGrafter"/>
</dbReference>
<dbReference type="InParanoid" id="A8N8X8"/>
<feature type="domain" description="TFIIS central" evidence="8">
    <location>
        <begin position="256"/>
        <end position="404"/>
    </location>
</feature>
<reference evidence="9 10" key="1">
    <citation type="journal article" date="2010" name="Proc. Natl. Acad. Sci. U.S.A.">
        <title>Insights into evolution of multicellular fungi from the assembled chromosomes of the mushroom Coprinopsis cinerea (Coprinus cinereus).</title>
        <authorList>
            <person name="Stajich J.E."/>
            <person name="Wilke S.K."/>
            <person name="Ahren D."/>
            <person name="Au C.H."/>
            <person name="Birren B.W."/>
            <person name="Borodovsky M."/>
            <person name="Burns C."/>
            <person name="Canback B."/>
            <person name="Casselton L.A."/>
            <person name="Cheng C.K."/>
            <person name="Deng J."/>
            <person name="Dietrich F.S."/>
            <person name="Fargo D.C."/>
            <person name="Farman M.L."/>
            <person name="Gathman A.C."/>
            <person name="Goldberg J."/>
            <person name="Guigo R."/>
            <person name="Hoegger P.J."/>
            <person name="Hooker J.B."/>
            <person name="Huggins A."/>
            <person name="James T.Y."/>
            <person name="Kamada T."/>
            <person name="Kilaru S."/>
            <person name="Kodira C."/>
            <person name="Kues U."/>
            <person name="Kupfer D."/>
            <person name="Kwan H.S."/>
            <person name="Lomsadze A."/>
            <person name="Li W."/>
            <person name="Lilly W.W."/>
            <person name="Ma L.J."/>
            <person name="Mackey A.J."/>
            <person name="Manning G."/>
            <person name="Martin F."/>
            <person name="Muraguchi H."/>
            <person name="Natvig D.O."/>
            <person name="Palmerini H."/>
            <person name="Ramesh M.A."/>
            <person name="Rehmeyer C.J."/>
            <person name="Roe B.A."/>
            <person name="Shenoy N."/>
            <person name="Stanke M."/>
            <person name="Ter-Hovhannisyan V."/>
            <person name="Tunlid A."/>
            <person name="Velagapudi R."/>
            <person name="Vision T.J."/>
            <person name="Zeng Q."/>
            <person name="Zolan M.E."/>
            <person name="Pukkila P.J."/>
        </authorList>
    </citation>
    <scope>NUCLEOTIDE SEQUENCE [LARGE SCALE GENOMIC DNA]</scope>
    <source>
        <strain evidence="10">Okayama-7 / 130 / ATCC MYA-4618 / FGSC 9003</strain>
    </source>
</reference>
<dbReference type="InterPro" id="IPR019787">
    <property type="entry name" value="Znf_PHD-finger"/>
</dbReference>
<feature type="compositionally biased region" description="Polar residues" evidence="7">
    <location>
        <begin position="594"/>
        <end position="603"/>
    </location>
</feature>
<accession>A8N8X8</accession>
<feature type="compositionally biased region" description="Polar residues" evidence="7">
    <location>
        <begin position="472"/>
        <end position="481"/>
    </location>
</feature>
<dbReference type="Pfam" id="PF07500">
    <property type="entry name" value="TFIIS_M"/>
    <property type="match status" value="1"/>
</dbReference>
<keyword evidence="10" id="KW-1185">Reference proteome</keyword>
<comment type="similarity">
    <text evidence="2">Belongs to the BYE1 family.</text>
</comment>
<feature type="compositionally biased region" description="Basic and acidic residues" evidence="7">
    <location>
        <begin position="633"/>
        <end position="642"/>
    </location>
</feature>
<feature type="compositionally biased region" description="Low complexity" evidence="7">
    <location>
        <begin position="1"/>
        <end position="35"/>
    </location>
</feature>
<feature type="region of interest" description="Disordered" evidence="7">
    <location>
        <begin position="137"/>
        <end position="257"/>
    </location>
</feature>
<dbReference type="GO" id="GO:0031564">
    <property type="term" value="P:transcription antitermination"/>
    <property type="evidence" value="ECO:0007669"/>
    <property type="project" value="TreeGrafter"/>
</dbReference>
<dbReference type="Pfam" id="PF07744">
    <property type="entry name" value="SPOC"/>
    <property type="match status" value="1"/>
</dbReference>
<evidence type="ECO:0000256" key="7">
    <source>
        <dbReference type="SAM" id="MobiDB-lite"/>
    </source>
</evidence>
<dbReference type="PANTHER" id="PTHR11477:SF11">
    <property type="entry name" value="TRANSCRIPTION FACTOR BYE1"/>
    <property type="match status" value="1"/>
</dbReference>
<dbReference type="CDD" id="cd21538">
    <property type="entry name" value="SPOC_TFIIS"/>
    <property type="match status" value="1"/>
</dbReference>
<evidence type="ECO:0000256" key="6">
    <source>
        <dbReference type="ARBA" id="ARBA00022833"/>
    </source>
</evidence>
<dbReference type="Gene3D" id="1.10.472.30">
    <property type="entry name" value="Transcription elongation factor S-II, central domain"/>
    <property type="match status" value="1"/>
</dbReference>
<dbReference type="GO" id="GO:0006368">
    <property type="term" value="P:transcription elongation by RNA polymerase II"/>
    <property type="evidence" value="ECO:0007669"/>
    <property type="project" value="TreeGrafter"/>
</dbReference>
<comment type="caution">
    <text evidence="9">The sequence shown here is derived from an EMBL/GenBank/DDBJ whole genome shotgun (WGS) entry which is preliminary data.</text>
</comment>
<evidence type="ECO:0000313" key="9">
    <source>
        <dbReference type="EMBL" id="EAU90469.1"/>
    </source>
</evidence>
<dbReference type="VEuPathDB" id="FungiDB:CC1G_00853"/>
<gene>
    <name evidence="9" type="ORF">CC1G_00853</name>
</gene>
<comment type="function">
    <text evidence="1">Negative regulator of transcription elongation.</text>
</comment>
<dbReference type="InterPro" id="IPR003618">
    <property type="entry name" value="TFIIS_cen_dom"/>
</dbReference>
<dbReference type="Pfam" id="PF00628">
    <property type="entry name" value="PHD"/>
    <property type="match status" value="1"/>
</dbReference>
<keyword evidence="5" id="KW-0863">Zinc-finger</keyword>
<dbReference type="SMART" id="SM00249">
    <property type="entry name" value="PHD"/>
    <property type="match status" value="1"/>
</dbReference>
<dbReference type="PROSITE" id="PS51321">
    <property type="entry name" value="TFIIS_CENTRAL"/>
    <property type="match status" value="1"/>
</dbReference>
<protein>
    <recommendedName>
        <fullName evidence="3">Transcription factor BYE1</fullName>
    </recommendedName>
</protein>
<evidence type="ECO:0000256" key="5">
    <source>
        <dbReference type="ARBA" id="ARBA00022771"/>
    </source>
</evidence>
<dbReference type="KEGG" id="cci:CC1G_00853"/>
<dbReference type="GO" id="GO:0008270">
    <property type="term" value="F:zinc ion binding"/>
    <property type="evidence" value="ECO:0007669"/>
    <property type="project" value="UniProtKB-KW"/>
</dbReference>
<evidence type="ECO:0000313" key="10">
    <source>
        <dbReference type="Proteomes" id="UP000001861"/>
    </source>
</evidence>
<dbReference type="SMART" id="SM00510">
    <property type="entry name" value="TFS2M"/>
    <property type="match status" value="1"/>
</dbReference>
<dbReference type="InterPro" id="IPR036575">
    <property type="entry name" value="TFIIS_cen_dom_sf"/>
</dbReference>
<feature type="compositionally biased region" description="Basic and acidic residues" evidence="7">
    <location>
        <begin position="1030"/>
        <end position="1050"/>
    </location>
</feature>
<dbReference type="SUPFAM" id="SSF57903">
    <property type="entry name" value="FYVE/PHD zinc finger"/>
    <property type="match status" value="1"/>
</dbReference>
<feature type="compositionally biased region" description="Polar residues" evidence="7">
    <location>
        <begin position="536"/>
        <end position="554"/>
    </location>
</feature>
<feature type="compositionally biased region" description="Acidic residues" evidence="7">
    <location>
        <begin position="164"/>
        <end position="180"/>
    </location>
</feature>
<feature type="compositionally biased region" description="Basic and acidic residues" evidence="7">
    <location>
        <begin position="432"/>
        <end position="451"/>
    </location>
</feature>
<dbReference type="FunCoup" id="A8N8X8">
    <property type="interactions" value="175"/>
</dbReference>
<proteinExistence type="inferred from homology"/>
<feature type="compositionally biased region" description="Basic and acidic residues" evidence="7">
    <location>
        <begin position="1061"/>
        <end position="1079"/>
    </location>
</feature>
<dbReference type="STRING" id="240176.A8N8X8"/>
<dbReference type="SUPFAM" id="SSF46942">
    <property type="entry name" value="Elongation factor TFIIS domain 2"/>
    <property type="match status" value="1"/>
</dbReference>
<evidence type="ECO:0000256" key="3">
    <source>
        <dbReference type="ARBA" id="ARBA00021616"/>
    </source>
</evidence>
<dbReference type="GeneID" id="6007777"/>
<dbReference type="PROSITE" id="PS01359">
    <property type="entry name" value="ZF_PHD_1"/>
    <property type="match status" value="1"/>
</dbReference>
<dbReference type="InterPro" id="IPR012921">
    <property type="entry name" value="SPOC_C"/>
</dbReference>
<dbReference type="Gene3D" id="3.30.40.10">
    <property type="entry name" value="Zinc/RING finger domain, C3HC4 (zinc finger)"/>
    <property type="match status" value="1"/>
</dbReference>
<dbReference type="GO" id="GO:0000977">
    <property type="term" value="F:RNA polymerase II transcription regulatory region sequence-specific DNA binding"/>
    <property type="evidence" value="ECO:0007669"/>
    <property type="project" value="TreeGrafter"/>
</dbReference>
<dbReference type="GO" id="GO:0001139">
    <property type="term" value="F:RNA polymerase II complex recruiting activity"/>
    <property type="evidence" value="ECO:0007669"/>
    <property type="project" value="TreeGrafter"/>
</dbReference>
<dbReference type="InterPro" id="IPR001965">
    <property type="entry name" value="Znf_PHD"/>
</dbReference>
<dbReference type="GO" id="GO:0031440">
    <property type="term" value="P:regulation of mRNA 3'-end processing"/>
    <property type="evidence" value="ECO:0007669"/>
    <property type="project" value="TreeGrafter"/>
</dbReference>
<feature type="compositionally biased region" description="Low complexity" evidence="7">
    <location>
        <begin position="564"/>
        <end position="583"/>
    </location>
</feature>
<keyword evidence="4" id="KW-0479">Metal-binding</keyword>
<evidence type="ECO:0000256" key="2">
    <source>
        <dbReference type="ARBA" id="ARBA00011050"/>
    </source>
</evidence>
<evidence type="ECO:0000256" key="4">
    <source>
        <dbReference type="ARBA" id="ARBA00022723"/>
    </source>
</evidence>
<dbReference type="EMBL" id="AACS02000007">
    <property type="protein sequence ID" value="EAU90469.1"/>
    <property type="molecule type" value="Genomic_DNA"/>
</dbReference>
<dbReference type="RefSeq" id="XP_001831306.1">
    <property type="nucleotide sequence ID" value="XM_001831254.1"/>
</dbReference>
<dbReference type="InterPro" id="IPR019786">
    <property type="entry name" value="Zinc_finger_PHD-type_CS"/>
</dbReference>
<organism evidence="9 10">
    <name type="scientific">Coprinopsis cinerea (strain Okayama-7 / 130 / ATCC MYA-4618 / FGSC 9003)</name>
    <name type="common">Inky cap fungus</name>
    <name type="synonym">Hormographiella aspergillata</name>
    <dbReference type="NCBI Taxonomy" id="240176"/>
    <lineage>
        <taxon>Eukaryota</taxon>
        <taxon>Fungi</taxon>
        <taxon>Dikarya</taxon>
        <taxon>Basidiomycota</taxon>
        <taxon>Agaricomycotina</taxon>
        <taxon>Agaricomycetes</taxon>
        <taxon>Agaricomycetidae</taxon>
        <taxon>Agaricales</taxon>
        <taxon>Agaricineae</taxon>
        <taxon>Psathyrellaceae</taxon>
        <taxon>Coprinopsis</taxon>
    </lineage>
</organism>
<feature type="compositionally biased region" description="Acidic residues" evidence="7">
    <location>
        <begin position="610"/>
        <end position="619"/>
    </location>
</feature>
<dbReference type="GO" id="GO:0005634">
    <property type="term" value="C:nucleus"/>
    <property type="evidence" value="ECO:0007669"/>
    <property type="project" value="TreeGrafter"/>
</dbReference>